<protein>
    <recommendedName>
        <fullName evidence="3">Bacteriocin-protection, YdeI or OmpD-Associated</fullName>
    </recommendedName>
</protein>
<proteinExistence type="predicted"/>
<dbReference type="EMBL" id="BMFK01000010">
    <property type="protein sequence ID" value="GGE85533.1"/>
    <property type="molecule type" value="Genomic_DNA"/>
</dbReference>
<reference evidence="1" key="1">
    <citation type="journal article" date="2014" name="Int. J. Syst. Evol. Microbiol.">
        <title>Complete genome sequence of Corynebacterium casei LMG S-19264T (=DSM 44701T), isolated from a smear-ripened cheese.</title>
        <authorList>
            <consortium name="US DOE Joint Genome Institute (JGI-PGF)"/>
            <person name="Walter F."/>
            <person name="Albersmeier A."/>
            <person name="Kalinowski J."/>
            <person name="Ruckert C."/>
        </authorList>
    </citation>
    <scope>NUCLEOTIDE SEQUENCE</scope>
    <source>
        <strain evidence="1">CGMCC 1.12698</strain>
    </source>
</reference>
<keyword evidence="2" id="KW-1185">Reference proteome</keyword>
<dbReference type="Proteomes" id="UP000605259">
    <property type="component" value="Unassembled WGS sequence"/>
</dbReference>
<comment type="caution">
    <text evidence="1">The sequence shown here is derived from an EMBL/GenBank/DDBJ whole genome shotgun (WGS) entry which is preliminary data.</text>
</comment>
<sequence>MHAVMKKIRMPVEEDVLIMNAPAQYIEEVFSVVEDRLHTASQGKYSFVNLFVHSIAELECYASDAVEALTQGGLLWIAYPKKSSSIKTDISRDYGWDVMEKAEFEGVSLISIDETWSAMRFRSAHETTRKKSKKASTLSANKVKKELTMPEELLLAFKENPQAKEAFEKLAPSYQKGFIEWIVSAKRADTKQKRIILTIEKVKGGMKAPYNKK</sequence>
<gene>
    <name evidence="1" type="ORF">GCM10007140_38670</name>
</gene>
<evidence type="ECO:0000313" key="1">
    <source>
        <dbReference type="EMBL" id="GGE85533.1"/>
    </source>
</evidence>
<dbReference type="AlphaFoldDB" id="A0A917AYI3"/>
<name>A0A917AYI3_9BACI</name>
<dbReference type="Pfam" id="PF13376">
    <property type="entry name" value="OmdA"/>
    <property type="match status" value="1"/>
</dbReference>
<organism evidence="1 2">
    <name type="scientific">Priestia taiwanensis</name>
    <dbReference type="NCBI Taxonomy" id="1347902"/>
    <lineage>
        <taxon>Bacteria</taxon>
        <taxon>Bacillati</taxon>
        <taxon>Bacillota</taxon>
        <taxon>Bacilli</taxon>
        <taxon>Bacillales</taxon>
        <taxon>Bacillaceae</taxon>
        <taxon>Priestia</taxon>
    </lineage>
</organism>
<dbReference type="RefSeq" id="WP_188390156.1">
    <property type="nucleotide sequence ID" value="NZ_BMFK01000010.1"/>
</dbReference>
<reference evidence="1" key="2">
    <citation type="submission" date="2020-09" db="EMBL/GenBank/DDBJ databases">
        <authorList>
            <person name="Sun Q."/>
            <person name="Zhou Y."/>
        </authorList>
    </citation>
    <scope>NUCLEOTIDE SEQUENCE</scope>
    <source>
        <strain evidence="1">CGMCC 1.12698</strain>
    </source>
</reference>
<evidence type="ECO:0008006" key="3">
    <source>
        <dbReference type="Google" id="ProtNLM"/>
    </source>
</evidence>
<accession>A0A917AYI3</accession>
<evidence type="ECO:0000313" key="2">
    <source>
        <dbReference type="Proteomes" id="UP000605259"/>
    </source>
</evidence>